<keyword evidence="5" id="KW-1185">Reference proteome</keyword>
<dbReference type="InterPro" id="IPR035089">
    <property type="entry name" value="Phage_sheath_subtilisin"/>
</dbReference>
<sequence>MGQSGSGFGGDLPVLMGAKTSARQGVGMADYRAPGVYVEEMTATGPISGAGTSTAAFIGPTLRGRTGQPTKITNWTQFTTLFGEYVNAPRRYLAHAVRGFFDNGGTVAYVVRVGTATRAFLELGDRADPPGVALVVRAVEEGPAGEAIKVAVRDARIVRDARVLQVQVEHADARGDTVTLPSAEDARKFVPGDLIEIDGQLAEVDRVRGRDLLLTAALARDVRDEPVRTAAPKAGQRRLRIDRPRGVERGSVLHLEQGDISEWVVVERVSGDVIELAAGLANAYPAPPAITSAEFSLDVTGPDGVEHFDELSLDPRHSRYFADQVASRLVEVTPPGEPGLHAPPAGLPAVLAATPLAGGLPDTLEGIEAPAYETALARLEQVDDVNLVCAPDAVTLPAVQQRLVEHCEKLGDRFAVLDAPDAAAPLGEGGVLARREQVTSERGYAALYYPWITISDPAGRGTFAVPPSGHVAGVFARSDSRHGVHKAPANEPIAGAFGVSRALGLADQGELNDAGVNVLQAFAGSARPMVWGARTTAPKHETAWRYVNVRRLFLFIEESLQEGLRWAVFQPNDLSLRKRVERTVSEFLTRVWTAGALFGATADQAFYVKIDDENNPAAIRELGRLVVDIGVAPVRPAEFVVVRIGMSQGGTQVQEG</sequence>
<evidence type="ECO:0000259" key="2">
    <source>
        <dbReference type="Pfam" id="PF04984"/>
    </source>
</evidence>
<reference evidence="4 5" key="1">
    <citation type="submission" date="2016-10" db="EMBL/GenBank/DDBJ databases">
        <authorList>
            <person name="de Groot N.N."/>
        </authorList>
    </citation>
    <scope>NUCLEOTIDE SEQUENCE [LARGE SCALE GENOMIC DNA]</scope>
    <source>
        <strain evidence="4 5">CGMCC 4.6533</strain>
    </source>
</reference>
<proteinExistence type="inferred from homology"/>
<dbReference type="Gene3D" id="3.40.50.11780">
    <property type="match status" value="2"/>
</dbReference>
<protein>
    <recommendedName>
        <fullName evidence="6">Tail sheath protein C-terminal domain-containing protein</fullName>
    </recommendedName>
</protein>
<evidence type="ECO:0000256" key="1">
    <source>
        <dbReference type="ARBA" id="ARBA00008005"/>
    </source>
</evidence>
<comment type="similarity">
    <text evidence="1">Belongs to the myoviridae tail sheath protein family.</text>
</comment>
<evidence type="ECO:0008006" key="6">
    <source>
        <dbReference type="Google" id="ProtNLM"/>
    </source>
</evidence>
<dbReference type="InterPro" id="IPR020287">
    <property type="entry name" value="Tail_sheath_C"/>
</dbReference>
<name>A0A1G9PAC7_9ACTN</name>
<dbReference type="InterPro" id="IPR052042">
    <property type="entry name" value="Tail_sheath_structural"/>
</dbReference>
<dbReference type="Pfam" id="PF17482">
    <property type="entry name" value="Phage_sheath_1C"/>
    <property type="match status" value="1"/>
</dbReference>
<dbReference type="Pfam" id="PF04984">
    <property type="entry name" value="Phage_sheath_1"/>
    <property type="match status" value="1"/>
</dbReference>
<dbReference type="AlphaFoldDB" id="A0A1G9PAC7"/>
<dbReference type="STRING" id="633440.SAMN05421869_13384"/>
<evidence type="ECO:0000313" key="5">
    <source>
        <dbReference type="Proteomes" id="UP000199202"/>
    </source>
</evidence>
<dbReference type="PANTHER" id="PTHR35861">
    <property type="match status" value="1"/>
</dbReference>
<evidence type="ECO:0000259" key="3">
    <source>
        <dbReference type="Pfam" id="PF17482"/>
    </source>
</evidence>
<evidence type="ECO:0000313" key="4">
    <source>
        <dbReference type="EMBL" id="SDL95719.1"/>
    </source>
</evidence>
<accession>A0A1G9PAC7</accession>
<organism evidence="4 5">
    <name type="scientific">Nonomuraea jiangxiensis</name>
    <dbReference type="NCBI Taxonomy" id="633440"/>
    <lineage>
        <taxon>Bacteria</taxon>
        <taxon>Bacillati</taxon>
        <taxon>Actinomycetota</taxon>
        <taxon>Actinomycetes</taxon>
        <taxon>Streptosporangiales</taxon>
        <taxon>Streptosporangiaceae</taxon>
        <taxon>Nonomuraea</taxon>
    </lineage>
</organism>
<feature type="domain" description="Tail sheath protein subtilisin-like" evidence="2">
    <location>
        <begin position="366"/>
        <end position="536"/>
    </location>
</feature>
<dbReference type="Proteomes" id="UP000199202">
    <property type="component" value="Unassembled WGS sequence"/>
</dbReference>
<dbReference type="PANTHER" id="PTHR35861:SF1">
    <property type="entry name" value="PHAGE TAIL SHEATH PROTEIN"/>
    <property type="match status" value="1"/>
</dbReference>
<feature type="domain" description="Tail sheath protein C-terminal" evidence="3">
    <location>
        <begin position="542"/>
        <end position="644"/>
    </location>
</feature>
<gene>
    <name evidence="4" type="ORF">SAMN05421869_13384</name>
</gene>
<dbReference type="EMBL" id="FNDJ01000033">
    <property type="protein sequence ID" value="SDL95719.1"/>
    <property type="molecule type" value="Genomic_DNA"/>
</dbReference>